<sequence length="91" mass="10467">MSHVRDSKYKLEHVACFIRCSDLEPMVFYLEVADTWYDKSFCRWCSQLIPDRMCRSFSKGIVNIRIPLPLLGAVYAKFTAGACAVVWVAEL</sequence>
<name>A0ABR2FBX0_9ROSI</name>
<keyword evidence="1" id="KW-0812">Transmembrane</keyword>
<reference evidence="2 3" key="1">
    <citation type="journal article" date="2024" name="G3 (Bethesda)">
        <title>Genome assembly of Hibiscus sabdariffa L. provides insights into metabolisms of medicinal natural products.</title>
        <authorList>
            <person name="Kim T."/>
        </authorList>
    </citation>
    <scope>NUCLEOTIDE SEQUENCE [LARGE SCALE GENOMIC DNA]</scope>
    <source>
        <strain evidence="2">TK-2024</strain>
        <tissue evidence="2">Old leaves</tissue>
    </source>
</reference>
<dbReference type="EMBL" id="JBBPBM010000007">
    <property type="protein sequence ID" value="KAK8575841.1"/>
    <property type="molecule type" value="Genomic_DNA"/>
</dbReference>
<feature type="transmembrane region" description="Helical" evidence="1">
    <location>
        <begin position="68"/>
        <end position="89"/>
    </location>
</feature>
<evidence type="ECO:0000313" key="2">
    <source>
        <dbReference type="EMBL" id="KAK8575841.1"/>
    </source>
</evidence>
<evidence type="ECO:0000313" key="3">
    <source>
        <dbReference type="Proteomes" id="UP001472677"/>
    </source>
</evidence>
<keyword evidence="1" id="KW-0472">Membrane</keyword>
<comment type="caution">
    <text evidence="2">The sequence shown here is derived from an EMBL/GenBank/DDBJ whole genome shotgun (WGS) entry which is preliminary data.</text>
</comment>
<keyword evidence="1" id="KW-1133">Transmembrane helix</keyword>
<keyword evidence="3" id="KW-1185">Reference proteome</keyword>
<proteinExistence type="predicted"/>
<dbReference type="Proteomes" id="UP001472677">
    <property type="component" value="Unassembled WGS sequence"/>
</dbReference>
<accession>A0ABR2FBX0</accession>
<organism evidence="2 3">
    <name type="scientific">Hibiscus sabdariffa</name>
    <name type="common">roselle</name>
    <dbReference type="NCBI Taxonomy" id="183260"/>
    <lineage>
        <taxon>Eukaryota</taxon>
        <taxon>Viridiplantae</taxon>
        <taxon>Streptophyta</taxon>
        <taxon>Embryophyta</taxon>
        <taxon>Tracheophyta</taxon>
        <taxon>Spermatophyta</taxon>
        <taxon>Magnoliopsida</taxon>
        <taxon>eudicotyledons</taxon>
        <taxon>Gunneridae</taxon>
        <taxon>Pentapetalae</taxon>
        <taxon>rosids</taxon>
        <taxon>malvids</taxon>
        <taxon>Malvales</taxon>
        <taxon>Malvaceae</taxon>
        <taxon>Malvoideae</taxon>
        <taxon>Hibiscus</taxon>
    </lineage>
</organism>
<protein>
    <submittedName>
        <fullName evidence="2">Uncharacterized protein</fullName>
    </submittedName>
</protein>
<gene>
    <name evidence="2" type="ORF">V6N12_063494</name>
</gene>
<evidence type="ECO:0000256" key="1">
    <source>
        <dbReference type="SAM" id="Phobius"/>
    </source>
</evidence>